<gene>
    <name evidence="1" type="ORF">HaLaN_28573</name>
</gene>
<accession>A0A6A0AB04</accession>
<proteinExistence type="predicted"/>
<evidence type="ECO:0000313" key="1">
    <source>
        <dbReference type="EMBL" id="GFH29838.1"/>
    </source>
</evidence>
<dbReference type="Proteomes" id="UP000485058">
    <property type="component" value="Unassembled WGS sequence"/>
</dbReference>
<dbReference type="AlphaFoldDB" id="A0A6A0AB04"/>
<feature type="non-terminal residue" evidence="1">
    <location>
        <position position="1"/>
    </location>
</feature>
<protein>
    <submittedName>
        <fullName evidence="1">Uncharacterized protein</fullName>
    </submittedName>
</protein>
<sequence length="75" mass="7667">MLLVAWVQLGGGGEQQAEAELLKALQAYAQEEGPGGVISLAVADVSCSAATAALATSLKVTQLPMLHVYKVGREG</sequence>
<comment type="caution">
    <text evidence="1">The sequence shown here is derived from an EMBL/GenBank/DDBJ whole genome shotgun (WGS) entry which is preliminary data.</text>
</comment>
<dbReference type="EMBL" id="BLLF01004554">
    <property type="protein sequence ID" value="GFH29838.1"/>
    <property type="molecule type" value="Genomic_DNA"/>
</dbReference>
<evidence type="ECO:0000313" key="2">
    <source>
        <dbReference type="Proteomes" id="UP000485058"/>
    </source>
</evidence>
<reference evidence="1 2" key="1">
    <citation type="submission" date="2020-02" db="EMBL/GenBank/DDBJ databases">
        <title>Draft genome sequence of Haematococcus lacustris strain NIES-144.</title>
        <authorList>
            <person name="Morimoto D."/>
            <person name="Nakagawa S."/>
            <person name="Yoshida T."/>
            <person name="Sawayama S."/>
        </authorList>
    </citation>
    <scope>NUCLEOTIDE SEQUENCE [LARGE SCALE GENOMIC DNA]</scope>
    <source>
        <strain evidence="1 2">NIES-144</strain>
    </source>
</reference>
<organism evidence="1 2">
    <name type="scientific">Haematococcus lacustris</name>
    <name type="common">Green alga</name>
    <name type="synonym">Haematococcus pluvialis</name>
    <dbReference type="NCBI Taxonomy" id="44745"/>
    <lineage>
        <taxon>Eukaryota</taxon>
        <taxon>Viridiplantae</taxon>
        <taxon>Chlorophyta</taxon>
        <taxon>core chlorophytes</taxon>
        <taxon>Chlorophyceae</taxon>
        <taxon>CS clade</taxon>
        <taxon>Chlamydomonadales</taxon>
        <taxon>Haematococcaceae</taxon>
        <taxon>Haematococcus</taxon>
    </lineage>
</organism>
<name>A0A6A0AB04_HAELA</name>
<keyword evidence="2" id="KW-1185">Reference proteome</keyword>